<keyword evidence="2" id="KW-1185">Reference proteome</keyword>
<dbReference type="AlphaFoldDB" id="A0AAV5L1K5"/>
<sequence>MIAVVAPEHENIRLAIEMILPQRDIQTSSFLRVSGAGMSIAVHVNNQWHIVRISAGFFEHFDARTTTGRTVGVDIFQFYDFLAPHLKRNSRFTIIVENEGSTSDRIRMIGMVGNGHKTLSRAIEMILPPNNIQTSSFLRVSGAGLSIAAHVNNQWHIVRISAGFFEYFDARTTTGRTVGVDIFQFYDLLAPHLKRNSRFTIIVENEGSTSDRIRVRYQGKQHFCGIHMLAMCA</sequence>
<organism evidence="1 2">
    <name type="scientific">Rubroshorea leprosula</name>
    <dbReference type="NCBI Taxonomy" id="152421"/>
    <lineage>
        <taxon>Eukaryota</taxon>
        <taxon>Viridiplantae</taxon>
        <taxon>Streptophyta</taxon>
        <taxon>Embryophyta</taxon>
        <taxon>Tracheophyta</taxon>
        <taxon>Spermatophyta</taxon>
        <taxon>Magnoliopsida</taxon>
        <taxon>eudicotyledons</taxon>
        <taxon>Gunneridae</taxon>
        <taxon>Pentapetalae</taxon>
        <taxon>rosids</taxon>
        <taxon>malvids</taxon>
        <taxon>Malvales</taxon>
        <taxon>Dipterocarpaceae</taxon>
        <taxon>Rubroshorea</taxon>
    </lineage>
</organism>
<evidence type="ECO:0000313" key="2">
    <source>
        <dbReference type="Proteomes" id="UP001054252"/>
    </source>
</evidence>
<name>A0AAV5L1K5_9ROSI</name>
<comment type="caution">
    <text evidence="1">The sequence shown here is derived from an EMBL/GenBank/DDBJ whole genome shotgun (WGS) entry which is preliminary data.</text>
</comment>
<protein>
    <submittedName>
        <fullName evidence="1">Uncharacterized protein</fullName>
    </submittedName>
</protein>
<dbReference type="EMBL" id="BPVZ01000089">
    <property type="protein sequence ID" value="GKV30978.1"/>
    <property type="molecule type" value="Genomic_DNA"/>
</dbReference>
<dbReference type="Proteomes" id="UP001054252">
    <property type="component" value="Unassembled WGS sequence"/>
</dbReference>
<reference evidence="1 2" key="1">
    <citation type="journal article" date="2021" name="Commun. Biol.">
        <title>The genome of Shorea leprosula (Dipterocarpaceae) highlights the ecological relevance of drought in aseasonal tropical rainforests.</title>
        <authorList>
            <person name="Ng K.K.S."/>
            <person name="Kobayashi M.J."/>
            <person name="Fawcett J.A."/>
            <person name="Hatakeyama M."/>
            <person name="Paape T."/>
            <person name="Ng C.H."/>
            <person name="Ang C.C."/>
            <person name="Tnah L.H."/>
            <person name="Lee C.T."/>
            <person name="Nishiyama T."/>
            <person name="Sese J."/>
            <person name="O'Brien M.J."/>
            <person name="Copetti D."/>
            <person name="Mohd Noor M.I."/>
            <person name="Ong R.C."/>
            <person name="Putra M."/>
            <person name="Sireger I.Z."/>
            <person name="Indrioko S."/>
            <person name="Kosugi Y."/>
            <person name="Izuno A."/>
            <person name="Isagi Y."/>
            <person name="Lee S.L."/>
            <person name="Shimizu K.K."/>
        </authorList>
    </citation>
    <scope>NUCLEOTIDE SEQUENCE [LARGE SCALE GENOMIC DNA]</scope>
    <source>
        <strain evidence="1">214</strain>
    </source>
</reference>
<gene>
    <name evidence="1" type="ORF">SLEP1_g39731</name>
</gene>
<evidence type="ECO:0000313" key="1">
    <source>
        <dbReference type="EMBL" id="GKV30978.1"/>
    </source>
</evidence>
<proteinExistence type="predicted"/>
<accession>A0AAV5L1K5</accession>